<comment type="subcellular location">
    <subcellularLocation>
        <location evidence="9">Cell membrane</location>
        <topology evidence="9">Multi-pass membrane protein</topology>
    </subcellularLocation>
    <subcellularLocation>
        <location evidence="1">Membrane</location>
        <topology evidence="1">Multi-pass membrane protein</topology>
    </subcellularLocation>
</comment>
<dbReference type="InterPro" id="IPR006669">
    <property type="entry name" value="MgtE_transporter"/>
</dbReference>
<evidence type="ECO:0000256" key="6">
    <source>
        <dbReference type="ARBA" id="ARBA00022989"/>
    </source>
</evidence>
<organism evidence="11 12">
    <name type="scientific">Ureaplasma parvum serovar 3 (strain ATCC 27815 / 27 / NCTC 11736)</name>
    <dbReference type="NCBI Taxonomy" id="505682"/>
    <lineage>
        <taxon>Bacteria</taxon>
        <taxon>Bacillati</taxon>
        <taxon>Mycoplasmatota</taxon>
        <taxon>Mycoplasmoidales</taxon>
        <taxon>Mycoplasmoidaceae</taxon>
        <taxon>Ureaplasma</taxon>
    </lineage>
</organism>
<dbReference type="GO" id="GO:0046872">
    <property type="term" value="F:metal ion binding"/>
    <property type="evidence" value="ECO:0007669"/>
    <property type="project" value="UniProtKB-KW"/>
</dbReference>
<feature type="transmembrane region" description="Helical" evidence="9">
    <location>
        <begin position="300"/>
        <end position="317"/>
    </location>
</feature>
<feature type="transmembrane region" description="Helical" evidence="9">
    <location>
        <begin position="323"/>
        <end position="343"/>
    </location>
</feature>
<keyword evidence="8" id="KW-0129">CBS domain</keyword>
<feature type="domain" description="CBS" evidence="10">
    <location>
        <begin position="216"/>
        <end position="272"/>
    </location>
</feature>
<dbReference type="NCBIfam" id="TIGR00400">
    <property type="entry name" value="mgtE"/>
    <property type="match status" value="1"/>
</dbReference>
<dbReference type="Pfam" id="PF00571">
    <property type="entry name" value="CBS"/>
    <property type="match status" value="2"/>
</dbReference>
<gene>
    <name evidence="11" type="primary">mgtE</name>
    <name evidence="11" type="ordered locus">UPA3_0009</name>
</gene>
<dbReference type="InterPro" id="IPR000644">
    <property type="entry name" value="CBS_dom"/>
</dbReference>
<dbReference type="GeneID" id="29672327"/>
<evidence type="ECO:0000313" key="11">
    <source>
        <dbReference type="EMBL" id="ACA33053.1"/>
    </source>
</evidence>
<dbReference type="PANTHER" id="PTHR43773">
    <property type="entry name" value="MAGNESIUM TRANSPORTER MGTE"/>
    <property type="match status" value="1"/>
</dbReference>
<evidence type="ECO:0000256" key="8">
    <source>
        <dbReference type="PROSITE-ProRule" id="PRU00703"/>
    </source>
</evidence>
<keyword evidence="9" id="KW-0479">Metal-binding</keyword>
<dbReference type="InterPro" id="IPR036739">
    <property type="entry name" value="SLC41_membr_dom_sf"/>
</dbReference>
<feature type="transmembrane region" description="Helical" evidence="9">
    <location>
        <begin position="425"/>
        <end position="452"/>
    </location>
</feature>
<dbReference type="AlphaFoldDB" id="A0A2C9DYR1"/>
<comment type="subunit">
    <text evidence="9">Homodimer.</text>
</comment>
<evidence type="ECO:0000256" key="7">
    <source>
        <dbReference type="ARBA" id="ARBA00023136"/>
    </source>
</evidence>
<proteinExistence type="inferred from homology"/>
<dbReference type="Gene3D" id="1.10.357.20">
    <property type="entry name" value="SLC41 divalent cation transporters, integral membrane domain"/>
    <property type="match status" value="1"/>
</dbReference>
<dbReference type="Gene3D" id="3.10.580.10">
    <property type="entry name" value="CBS-domain"/>
    <property type="match status" value="1"/>
</dbReference>
<dbReference type="PROSITE" id="PS51371">
    <property type="entry name" value="CBS"/>
    <property type="match status" value="2"/>
</dbReference>
<keyword evidence="4 9" id="KW-0812">Transmembrane</keyword>
<keyword evidence="6 9" id="KW-1133">Transmembrane helix</keyword>
<dbReference type="SMART" id="SM00116">
    <property type="entry name" value="CBS"/>
    <property type="match status" value="2"/>
</dbReference>
<dbReference type="EMBL" id="CP000942">
    <property type="protein sequence ID" value="ACA33053.1"/>
    <property type="molecule type" value="Genomic_DNA"/>
</dbReference>
<keyword evidence="9" id="KW-1003">Cell membrane</keyword>
<name>A0A2C9DYR1_UREP2</name>
<dbReference type="InterPro" id="IPR006668">
    <property type="entry name" value="Mg_transptr_MgtE_intracell_dom"/>
</dbReference>
<comment type="similarity">
    <text evidence="2 9">Belongs to the SLC41A transporter family.</text>
</comment>
<evidence type="ECO:0000256" key="9">
    <source>
        <dbReference type="RuleBase" id="RU362011"/>
    </source>
</evidence>
<dbReference type="InterPro" id="IPR038076">
    <property type="entry name" value="MgtE_N_sf"/>
</dbReference>
<dbReference type="SUPFAM" id="SSF54631">
    <property type="entry name" value="CBS-domain pair"/>
    <property type="match status" value="1"/>
</dbReference>
<evidence type="ECO:0000256" key="5">
    <source>
        <dbReference type="ARBA" id="ARBA00022842"/>
    </source>
</evidence>
<dbReference type="PANTHER" id="PTHR43773:SF1">
    <property type="entry name" value="MAGNESIUM TRANSPORTER MGTE"/>
    <property type="match status" value="1"/>
</dbReference>
<dbReference type="HOGENOM" id="CLU_037408_2_2_14"/>
<protein>
    <recommendedName>
        <fullName evidence="9">Magnesium transporter MgtE</fullName>
    </recommendedName>
</protein>
<evidence type="ECO:0000313" key="12">
    <source>
        <dbReference type="Proteomes" id="UP000002162"/>
    </source>
</evidence>
<dbReference type="InterPro" id="IPR046342">
    <property type="entry name" value="CBS_dom_sf"/>
</dbReference>
<evidence type="ECO:0000256" key="1">
    <source>
        <dbReference type="ARBA" id="ARBA00004141"/>
    </source>
</evidence>
<evidence type="ECO:0000256" key="4">
    <source>
        <dbReference type="ARBA" id="ARBA00022692"/>
    </source>
</evidence>
<dbReference type="GO" id="GO:0005886">
    <property type="term" value="C:plasma membrane"/>
    <property type="evidence" value="ECO:0007669"/>
    <property type="project" value="UniProtKB-SubCell"/>
</dbReference>
<dbReference type="InterPro" id="IPR006667">
    <property type="entry name" value="SLC41_membr_dom"/>
</dbReference>
<comment type="function">
    <text evidence="9">Acts as a magnesium transporter.</text>
</comment>
<evidence type="ECO:0000256" key="3">
    <source>
        <dbReference type="ARBA" id="ARBA00022448"/>
    </source>
</evidence>
<feature type="domain" description="CBS" evidence="10">
    <location>
        <begin position="151"/>
        <end position="212"/>
    </location>
</feature>
<evidence type="ECO:0000259" key="10">
    <source>
        <dbReference type="PROSITE" id="PS51371"/>
    </source>
</evidence>
<keyword evidence="3 9" id="KW-0813">Transport</keyword>
<dbReference type="Pfam" id="PF03448">
    <property type="entry name" value="MgtE_N"/>
    <property type="match status" value="1"/>
</dbReference>
<reference evidence="11 12" key="1">
    <citation type="submission" date="2008-02" db="EMBL/GenBank/DDBJ databases">
        <title>Genome sequence of Ureaplasma parvum serovar 3.</title>
        <authorList>
            <person name="Methe B.A."/>
            <person name="Glass J."/>
            <person name="Waites K."/>
            <person name="Shrivastava S."/>
        </authorList>
    </citation>
    <scope>NUCLEOTIDE SEQUENCE [LARGE SCALE GENOMIC DNA]</scope>
    <source>
        <strain evidence="12">ATCC 27815 / 27 / NCTC 11736</strain>
    </source>
</reference>
<dbReference type="SUPFAM" id="SSF161093">
    <property type="entry name" value="MgtE membrane domain-like"/>
    <property type="match status" value="1"/>
</dbReference>
<feature type="transmembrane region" description="Helical" evidence="9">
    <location>
        <begin position="380"/>
        <end position="405"/>
    </location>
</feature>
<keyword evidence="7 9" id="KW-0472">Membrane</keyword>
<dbReference type="CDD" id="cd04606">
    <property type="entry name" value="CBS_pair_Mg_transporter"/>
    <property type="match status" value="1"/>
</dbReference>
<dbReference type="Gene3D" id="1.25.60.10">
    <property type="entry name" value="MgtE N-terminal domain-like"/>
    <property type="match status" value="1"/>
</dbReference>
<dbReference type="RefSeq" id="WP_006688603.1">
    <property type="nucleotide sequence ID" value="NC_010503.1"/>
</dbReference>
<dbReference type="Pfam" id="PF01769">
    <property type="entry name" value="MgtE"/>
    <property type="match status" value="1"/>
</dbReference>
<feature type="transmembrane region" description="Helical" evidence="9">
    <location>
        <begin position="473"/>
        <end position="498"/>
    </location>
</feature>
<accession>A0A2C9DYR1</accession>
<keyword evidence="5 9" id="KW-0460">Magnesium</keyword>
<dbReference type="SMART" id="SM00924">
    <property type="entry name" value="MgtE_N"/>
    <property type="match status" value="1"/>
</dbReference>
<dbReference type="KEGG" id="upa:UPA3_0009"/>
<dbReference type="GO" id="GO:0015095">
    <property type="term" value="F:magnesium ion transmembrane transporter activity"/>
    <property type="evidence" value="ECO:0007669"/>
    <property type="project" value="UniProtKB-UniRule"/>
</dbReference>
<evidence type="ECO:0000256" key="2">
    <source>
        <dbReference type="ARBA" id="ARBA00009749"/>
    </source>
</evidence>
<dbReference type="SUPFAM" id="SSF158791">
    <property type="entry name" value="MgtE N-terminal domain-like"/>
    <property type="match status" value="1"/>
</dbReference>
<sequence length="540" mass="60811">MENKQSTLNLNNNTNINQNFLTQNILKTYEHKDITGLKKLLKSKRIDKIVESLETINDTQIILFVLVATKDGICGDIFKYLNTELKSKIINDASLQQLRIILFELYNDDVIILKNDFPMYTKKILLSLDSQQRAAIKQLSEFDEDEAGSIINSDFFTINQNLSIKEALIEIKRMYNDFEQSNIIYVVDNYNRLKGYVTIHSLLFADSFELKISNVIQEDVFYVRSDEDIDAVLDIFRKYQIEQLAVVDKDNQLIGYISDNDILPVINAETTTDIYKMYGISELDFPYIKSSVFVLFKSRLLWLAVLMISATCTGFLIDKFQDVGQLVTAGLSTLVIVPIIPAMTGTSGNAGSQAAASVIRALSVGEITLKEYNKVLAKEFLVGALIGLVLAIINFARLIIYFAIIKPDLQQYNVLYENITNNPHTKMIVGAIVSAGSSVALFFAIVISKLLGGTLPLLATKLKIDPTIMSTPILSTLLDMVTTIILFGFGIIFLLIIVDKVKVEQLNNIREHIHAIKNVNSWLPNQNFLLNNLNYSKHFA</sequence>
<dbReference type="Proteomes" id="UP000002162">
    <property type="component" value="Chromosome"/>
</dbReference>